<dbReference type="Pfam" id="PF07887">
    <property type="entry name" value="Calmodulin_bind"/>
    <property type="match status" value="1"/>
</dbReference>
<protein>
    <recommendedName>
        <fullName evidence="2">Calmodulin binding protein-like N-terminal domain-containing protein</fullName>
    </recommendedName>
</protein>
<name>A0AAU9MRM6_9ASTR</name>
<dbReference type="GO" id="GO:0080142">
    <property type="term" value="P:regulation of salicylic acid biosynthetic process"/>
    <property type="evidence" value="ECO:0007669"/>
    <property type="project" value="TreeGrafter"/>
</dbReference>
<dbReference type="InterPro" id="IPR012416">
    <property type="entry name" value="CBP60"/>
</dbReference>
<organism evidence="3 4">
    <name type="scientific">Lactuca virosa</name>
    <dbReference type="NCBI Taxonomy" id="75947"/>
    <lineage>
        <taxon>Eukaryota</taxon>
        <taxon>Viridiplantae</taxon>
        <taxon>Streptophyta</taxon>
        <taxon>Embryophyta</taxon>
        <taxon>Tracheophyta</taxon>
        <taxon>Spermatophyta</taxon>
        <taxon>Magnoliopsida</taxon>
        <taxon>eudicotyledons</taxon>
        <taxon>Gunneridae</taxon>
        <taxon>Pentapetalae</taxon>
        <taxon>asterids</taxon>
        <taxon>campanulids</taxon>
        <taxon>Asterales</taxon>
        <taxon>Asteraceae</taxon>
        <taxon>Cichorioideae</taxon>
        <taxon>Cichorieae</taxon>
        <taxon>Lactucinae</taxon>
        <taxon>Lactuca</taxon>
    </lineage>
</organism>
<dbReference type="GO" id="GO:0005634">
    <property type="term" value="C:nucleus"/>
    <property type="evidence" value="ECO:0007669"/>
    <property type="project" value="TreeGrafter"/>
</dbReference>
<evidence type="ECO:0000313" key="3">
    <source>
        <dbReference type="EMBL" id="CAH1426874.1"/>
    </source>
</evidence>
<dbReference type="InterPro" id="IPR032675">
    <property type="entry name" value="LRR_dom_sf"/>
</dbReference>
<dbReference type="EMBL" id="CAKMRJ010002223">
    <property type="protein sequence ID" value="CAH1426874.1"/>
    <property type="molecule type" value="Genomic_DNA"/>
</dbReference>
<dbReference type="GO" id="GO:0043565">
    <property type="term" value="F:sequence-specific DNA binding"/>
    <property type="evidence" value="ECO:0007669"/>
    <property type="project" value="TreeGrafter"/>
</dbReference>
<dbReference type="PANTHER" id="PTHR31713:SF67">
    <property type="entry name" value="CALMODULIN-BINDING PROTEIN60"/>
    <property type="match status" value="1"/>
</dbReference>
<dbReference type="Gene3D" id="3.40.50.10140">
    <property type="entry name" value="Toll/interleukin-1 receptor homology (TIR) domain"/>
    <property type="match status" value="1"/>
</dbReference>
<dbReference type="PANTHER" id="PTHR31713">
    <property type="entry name" value="OS02G0177800 PROTEIN"/>
    <property type="match status" value="1"/>
</dbReference>
<evidence type="ECO:0000259" key="2">
    <source>
        <dbReference type="Pfam" id="PF07887"/>
    </source>
</evidence>
<dbReference type="Proteomes" id="UP001157418">
    <property type="component" value="Unassembled WGS sequence"/>
</dbReference>
<dbReference type="InterPro" id="IPR035897">
    <property type="entry name" value="Toll_tir_struct_dom_sf"/>
</dbReference>
<dbReference type="AlphaFoldDB" id="A0AAU9MRM6"/>
<proteinExistence type="predicted"/>
<dbReference type="InterPro" id="IPR046831">
    <property type="entry name" value="Calmodulin_bind_N"/>
</dbReference>
<reference evidence="3 4" key="1">
    <citation type="submission" date="2022-01" db="EMBL/GenBank/DDBJ databases">
        <authorList>
            <person name="Xiong W."/>
            <person name="Schranz E."/>
        </authorList>
    </citation>
    <scope>NUCLEOTIDE SEQUENCE [LARGE SCALE GENOMIC DNA]</scope>
</reference>
<dbReference type="GO" id="GO:0005516">
    <property type="term" value="F:calmodulin binding"/>
    <property type="evidence" value="ECO:0007669"/>
    <property type="project" value="InterPro"/>
</dbReference>
<gene>
    <name evidence="3" type="ORF">LVIROSA_LOCUS13932</name>
</gene>
<dbReference type="Gene3D" id="3.80.10.10">
    <property type="entry name" value="Ribonuclease Inhibitor"/>
    <property type="match status" value="2"/>
</dbReference>
<feature type="domain" description="Calmodulin binding protein-like N-terminal" evidence="2">
    <location>
        <begin position="764"/>
        <end position="869"/>
    </location>
</feature>
<dbReference type="GO" id="GO:0003700">
    <property type="term" value="F:DNA-binding transcription factor activity"/>
    <property type="evidence" value="ECO:0007669"/>
    <property type="project" value="TreeGrafter"/>
</dbReference>
<evidence type="ECO:0000256" key="1">
    <source>
        <dbReference type="SAM" id="MobiDB-lite"/>
    </source>
</evidence>
<evidence type="ECO:0000313" key="4">
    <source>
        <dbReference type="Proteomes" id="UP001157418"/>
    </source>
</evidence>
<dbReference type="SUPFAM" id="SSF52058">
    <property type="entry name" value="L domain-like"/>
    <property type="match status" value="1"/>
</dbReference>
<keyword evidence="4" id="KW-1185">Reference proteome</keyword>
<comment type="caution">
    <text evidence="3">The sequence shown here is derived from an EMBL/GenBank/DDBJ whole genome shotgun (WGS) entry which is preliminary data.</text>
</comment>
<accession>A0AAU9MRM6</accession>
<sequence>MGENYLRRMSRIKDSMRKPCAKDDNVNLWKKALTEVADLTGMVLCGSEAKFLKEIVDIIYNKLDRKEVNLPPNITVRQESKFPAKRSRVWLSSDSYKILINGEGSETMEGLALDMRMLEEQKFAFKSSNLKTDALQKMDNLKFLQLNVVPLTDMSYSNLEVFEPPMVLQSLQILNLTGSHNLIQIRNMSMIPHLETFILWNCQNLVSVCESIGDLKSLVLLNMTGCKNLCMSEKTDQLVGLEASTSGGEVAEHPKFFFPRSLHRLFLKDCNLDCTDSFPLSFSHQPSLQYLNLGNSLFEFLPCYDHLKNLRVLDLSLCSRLKRLLCLPSTLAELYIYYCKSLEEISFQSHRFTLQEFGYEGCISLCEIEGFIKLVPVAKLEENDLGHMKWLKEYQNHEVNLVGDDGLTKGRSSCVQMLYEFNIMSTSLPDMRYPNLKYPNMRPTYVSELSSFSFDVPPPPNNRRLKGLDVTFKYTISSDDDWVWFCKISTTNGVDLMYNPKVFGKPESGEVGIWLSYWPIGNTLDTGDNVNVSIVVISGLEVHKCGVSLIYTDDKVAEETLEENMEWIEVLGGDLSRFQLSTRAYYLCRRDFFELVEVGRLTPGWFNTLVGDTIECTEVRGWRKTGRPMQLNPSFSELKFVRCIIHGPESEDIYKIAEMSKSSSVDKTLEFTSSLLGETMKSSTSFKFSETTIKELNEIQESTSSTPRKKLKSLTTDGGTGGMEVHDELHRQVQQMHDELHRQFQQIFGALPRSPSDAHSTTSLQLRFQTKLLPTFFTGNRIESEDKSGIKVGLFDAISNEIVSSGPLSSQKIELVALDGDFTFDDEEDWWPESDFDANIIHARDGKRPLLTGDLVLTLKDGVADLGNNQRSKKPSVFCKRKPMSVIYQELSSRIG</sequence>
<feature type="region of interest" description="Disordered" evidence="1">
    <location>
        <begin position="700"/>
        <end position="722"/>
    </location>
</feature>